<feature type="domain" description="MacB-like periplasmic core" evidence="8">
    <location>
        <begin position="527"/>
        <end position="638"/>
    </location>
</feature>
<sequence length="805" mass="89945">MFRNYIKIALRNLWKDRTFTALNIIGLTAAFGVAFLLSMYALFELSVDKFHENVGSIYQVYTTSQIPEGSESSDANPIPFAPTLKSEIPGVEKITRYATGGPLITYKEKTLSIGSAWADPDFFDIFTFPVLEGNKINPIERSTVALTEETAKIIFGSENAFGKTITLQRNNEAAPYTVSAILKDFPEASSLRFGAIFNFQDLPDSFYKDNKDRWDAHNHPVYLKLAANITPEKFEKSTRPFSNLHFADDITTAKRDGAKPNADGQFQQIHLLPFTDVSFADLQVANVKVSKTLQYLILSIALLILFIASVNFINMSIAKGAQRLREIGMRKTLGASKSQLFFQFWGESILVFIVSVMFATLLSFLLLDTFQTLFRTKASFNLIATPTIIFGFIISLLMITLIAGGYPAYLMSKLGTLQSLKGKLEVTGRNRVRNALIVVQFGIAILLISGTLVLQEQLDYMRNKDLGFNKEQVIAFPLKTKKDRKQLMQLIRDELSDKPNIVSVTAADNILGLGKDGTNSTSAMGFEYKGREVETNLLFVDYDYPQTLDIPIIKGRSFNREYATDSLSVVINESMVKEFGEKDPLNIKFVLDDSIQYSVIGVVKDFNFQGMDKSIQPLSFFMNSKKPLYQAYVKVAPVNLVKSYDVVKAAWNKLEPDTEFLGSFLDANIDRTLQKERMMTTMISSASILAILLSCIGLFAISLLVVSQRKKEIGIRKVVGASVSTITVLLTKNFLKLVGIAFLIATPIAWYATSQWLQNYVYRIDLNIWIFLAAGAIALVIAVLTISFRTIQAALKNPVESLKTE</sequence>
<feature type="transmembrane region" description="Helical" evidence="6">
    <location>
        <begin position="768"/>
        <end position="788"/>
    </location>
</feature>
<feature type="transmembrane region" description="Helical" evidence="6">
    <location>
        <begin position="432"/>
        <end position="454"/>
    </location>
</feature>
<evidence type="ECO:0000256" key="4">
    <source>
        <dbReference type="ARBA" id="ARBA00022989"/>
    </source>
</evidence>
<name>A0A5C6YNP6_9FLAO</name>
<feature type="domain" description="ABC3 transporter permease C-terminal" evidence="7">
    <location>
        <begin position="685"/>
        <end position="788"/>
    </location>
</feature>
<dbReference type="InterPro" id="IPR003838">
    <property type="entry name" value="ABC3_permease_C"/>
</dbReference>
<dbReference type="GO" id="GO:0005886">
    <property type="term" value="C:plasma membrane"/>
    <property type="evidence" value="ECO:0007669"/>
    <property type="project" value="UniProtKB-SubCell"/>
</dbReference>
<dbReference type="PANTHER" id="PTHR30572">
    <property type="entry name" value="MEMBRANE COMPONENT OF TRANSPORTER-RELATED"/>
    <property type="match status" value="1"/>
</dbReference>
<keyword evidence="2" id="KW-1003">Cell membrane</keyword>
<dbReference type="GO" id="GO:0022857">
    <property type="term" value="F:transmembrane transporter activity"/>
    <property type="evidence" value="ECO:0007669"/>
    <property type="project" value="TreeGrafter"/>
</dbReference>
<dbReference type="AlphaFoldDB" id="A0A5C6YNP6"/>
<evidence type="ECO:0000313" key="10">
    <source>
        <dbReference type="Proteomes" id="UP000321945"/>
    </source>
</evidence>
<dbReference type="Proteomes" id="UP000321945">
    <property type="component" value="Unassembled WGS sequence"/>
</dbReference>
<reference evidence="9 10" key="1">
    <citation type="submission" date="2019-08" db="EMBL/GenBank/DDBJ databases">
        <title>Genome of Aequorivita lipolytica Y10-2 (type strain).</title>
        <authorList>
            <person name="Bowman J.P."/>
        </authorList>
    </citation>
    <scope>NUCLEOTIDE SEQUENCE [LARGE SCALE GENOMIC DNA]</scope>
    <source>
        <strain evidence="9 10">Y10-2</strain>
    </source>
</reference>
<dbReference type="InterPro" id="IPR050250">
    <property type="entry name" value="Macrolide_Exporter_MacB"/>
</dbReference>
<feature type="transmembrane region" description="Helical" evidence="6">
    <location>
        <begin position="682"/>
        <end position="706"/>
    </location>
</feature>
<evidence type="ECO:0000256" key="6">
    <source>
        <dbReference type="SAM" id="Phobius"/>
    </source>
</evidence>
<evidence type="ECO:0000313" key="9">
    <source>
        <dbReference type="EMBL" id="TXD68960.1"/>
    </source>
</evidence>
<evidence type="ECO:0000259" key="8">
    <source>
        <dbReference type="Pfam" id="PF12704"/>
    </source>
</evidence>
<dbReference type="PANTHER" id="PTHR30572:SF18">
    <property type="entry name" value="ABC-TYPE MACROLIDE FAMILY EXPORT SYSTEM PERMEASE COMPONENT 2"/>
    <property type="match status" value="1"/>
</dbReference>
<keyword evidence="4 6" id="KW-1133">Transmembrane helix</keyword>
<dbReference type="Pfam" id="PF12704">
    <property type="entry name" value="MacB_PCD"/>
    <property type="match status" value="2"/>
</dbReference>
<feature type="domain" description="ABC3 transporter permease C-terminal" evidence="7">
    <location>
        <begin position="299"/>
        <end position="414"/>
    </location>
</feature>
<dbReference type="InterPro" id="IPR025857">
    <property type="entry name" value="MacB_PCD"/>
</dbReference>
<feature type="domain" description="MacB-like periplasmic core" evidence="8">
    <location>
        <begin position="20"/>
        <end position="237"/>
    </location>
</feature>
<proteinExistence type="predicted"/>
<dbReference type="EMBL" id="VORU01000007">
    <property type="protein sequence ID" value="TXD68960.1"/>
    <property type="molecule type" value="Genomic_DNA"/>
</dbReference>
<protein>
    <submittedName>
        <fullName evidence="9">FtsX-like permease family protein</fullName>
    </submittedName>
</protein>
<evidence type="ECO:0000259" key="7">
    <source>
        <dbReference type="Pfam" id="PF02687"/>
    </source>
</evidence>
<comment type="subcellular location">
    <subcellularLocation>
        <location evidence="1">Cell membrane</location>
        <topology evidence="1">Multi-pass membrane protein</topology>
    </subcellularLocation>
</comment>
<dbReference type="OrthoDB" id="8740261at2"/>
<dbReference type="RefSeq" id="WP_111816390.1">
    <property type="nucleotide sequence ID" value="NZ_CBCRZQ010000008.1"/>
</dbReference>
<feature type="transmembrane region" description="Helical" evidence="6">
    <location>
        <begin position="387"/>
        <end position="411"/>
    </location>
</feature>
<dbReference type="Pfam" id="PF02687">
    <property type="entry name" value="FtsX"/>
    <property type="match status" value="2"/>
</dbReference>
<organism evidence="9 10">
    <name type="scientific">Aequorivita lipolytica</name>
    <dbReference type="NCBI Taxonomy" id="153267"/>
    <lineage>
        <taxon>Bacteria</taxon>
        <taxon>Pseudomonadati</taxon>
        <taxon>Bacteroidota</taxon>
        <taxon>Flavobacteriia</taxon>
        <taxon>Flavobacteriales</taxon>
        <taxon>Flavobacteriaceae</taxon>
        <taxon>Aequorivita</taxon>
    </lineage>
</organism>
<feature type="transmembrane region" description="Helical" evidence="6">
    <location>
        <begin position="21"/>
        <end position="43"/>
    </location>
</feature>
<keyword evidence="5 6" id="KW-0472">Membrane</keyword>
<feature type="transmembrane region" description="Helical" evidence="6">
    <location>
        <begin position="295"/>
        <end position="319"/>
    </location>
</feature>
<evidence type="ECO:0000256" key="3">
    <source>
        <dbReference type="ARBA" id="ARBA00022692"/>
    </source>
</evidence>
<accession>A0A5C6YNP6</accession>
<evidence type="ECO:0000256" key="2">
    <source>
        <dbReference type="ARBA" id="ARBA00022475"/>
    </source>
</evidence>
<keyword evidence="10" id="KW-1185">Reference proteome</keyword>
<evidence type="ECO:0000256" key="5">
    <source>
        <dbReference type="ARBA" id="ARBA00023136"/>
    </source>
</evidence>
<evidence type="ECO:0000256" key="1">
    <source>
        <dbReference type="ARBA" id="ARBA00004651"/>
    </source>
</evidence>
<feature type="transmembrane region" description="Helical" evidence="6">
    <location>
        <begin position="734"/>
        <end position="753"/>
    </location>
</feature>
<comment type="caution">
    <text evidence="9">The sequence shown here is derived from an EMBL/GenBank/DDBJ whole genome shotgun (WGS) entry which is preliminary data.</text>
</comment>
<feature type="transmembrane region" description="Helical" evidence="6">
    <location>
        <begin position="340"/>
        <end position="367"/>
    </location>
</feature>
<gene>
    <name evidence="9" type="ORF">ESV24_09405</name>
</gene>
<keyword evidence="3 6" id="KW-0812">Transmembrane</keyword>